<dbReference type="InterPro" id="IPR036388">
    <property type="entry name" value="WH-like_DNA-bd_sf"/>
</dbReference>
<sequence>MNKLSEMHSFVTVVDTGSISEAARRMGTVKSVVSQRIQNLEKRLGGSLLERGRYTRLTESGEIFYRHCISILADIEDAENAVLTSQSTVRGSLRIAAPMAFGMRYLTPILSSFAKHHPELELDVEFDDRRVNMQEDGFDAAIRIGELPDSSLVARAITPNRHVICASPDYLNIHGTPLIPQELTNHFAMLYANREPHGMWSLPVNDALESFRVRCRMRTNCGYQLMEAAKAGLGLAILPTFLAAQAIADGELLQVLEPYAPRGGNISVVYRQSQKTSFKLDALSSFLGERIGNPPIWDQILDAHIRSSG</sequence>
<dbReference type="EMBL" id="CABVIF010000018">
    <property type="protein sequence ID" value="VVP54110.1"/>
    <property type="molecule type" value="Genomic_DNA"/>
</dbReference>
<gene>
    <name evidence="6" type="primary">dmlR_26</name>
    <name evidence="6" type="ORF">PS854_05529</name>
</gene>
<dbReference type="GO" id="GO:0043565">
    <property type="term" value="F:sequence-specific DNA binding"/>
    <property type="evidence" value="ECO:0007669"/>
    <property type="project" value="TreeGrafter"/>
</dbReference>
<dbReference type="Gene3D" id="1.10.10.10">
    <property type="entry name" value="Winged helix-like DNA-binding domain superfamily/Winged helix DNA-binding domain"/>
    <property type="match status" value="1"/>
</dbReference>
<accession>A0A5E7PYI8</accession>
<evidence type="ECO:0000256" key="4">
    <source>
        <dbReference type="ARBA" id="ARBA00023163"/>
    </source>
</evidence>
<dbReference type="InterPro" id="IPR005119">
    <property type="entry name" value="LysR_subst-bd"/>
</dbReference>
<evidence type="ECO:0000313" key="7">
    <source>
        <dbReference type="Proteomes" id="UP000327111"/>
    </source>
</evidence>
<keyword evidence="2" id="KW-0805">Transcription regulation</keyword>
<dbReference type="InterPro" id="IPR036390">
    <property type="entry name" value="WH_DNA-bd_sf"/>
</dbReference>
<feature type="domain" description="HTH lysR-type" evidence="5">
    <location>
        <begin position="1"/>
        <end position="58"/>
    </location>
</feature>
<dbReference type="AlphaFoldDB" id="A0A5E7PYI8"/>
<keyword evidence="3" id="KW-0238">DNA-binding</keyword>
<evidence type="ECO:0000313" key="6">
    <source>
        <dbReference type="EMBL" id="VVP54110.1"/>
    </source>
</evidence>
<dbReference type="InterPro" id="IPR000847">
    <property type="entry name" value="LysR_HTH_N"/>
</dbReference>
<dbReference type="Gene3D" id="3.40.190.290">
    <property type="match status" value="1"/>
</dbReference>
<dbReference type="Pfam" id="PF00126">
    <property type="entry name" value="HTH_1"/>
    <property type="match status" value="1"/>
</dbReference>
<dbReference type="RefSeq" id="WP_150736255.1">
    <property type="nucleotide sequence ID" value="NZ_CABVIF010000018.1"/>
</dbReference>
<proteinExistence type="inferred from homology"/>
<reference evidence="6 7" key="1">
    <citation type="submission" date="2019-09" db="EMBL/GenBank/DDBJ databases">
        <authorList>
            <person name="Chandra G."/>
            <person name="Truman W A."/>
        </authorList>
    </citation>
    <scope>NUCLEOTIDE SEQUENCE [LARGE SCALE GENOMIC DNA]</scope>
    <source>
        <strain evidence="6">PS854</strain>
    </source>
</reference>
<keyword evidence="4" id="KW-0804">Transcription</keyword>
<dbReference type="SUPFAM" id="SSF46785">
    <property type="entry name" value="Winged helix' DNA-binding domain"/>
    <property type="match status" value="1"/>
</dbReference>
<dbReference type="FunFam" id="1.10.10.10:FF:000001">
    <property type="entry name" value="LysR family transcriptional regulator"/>
    <property type="match status" value="1"/>
</dbReference>
<dbReference type="InterPro" id="IPR058163">
    <property type="entry name" value="LysR-type_TF_proteobact-type"/>
</dbReference>
<evidence type="ECO:0000256" key="3">
    <source>
        <dbReference type="ARBA" id="ARBA00023125"/>
    </source>
</evidence>
<dbReference type="PROSITE" id="PS50931">
    <property type="entry name" value="HTH_LYSR"/>
    <property type="match status" value="1"/>
</dbReference>
<evidence type="ECO:0000259" key="5">
    <source>
        <dbReference type="PROSITE" id="PS50931"/>
    </source>
</evidence>
<dbReference type="PANTHER" id="PTHR30537">
    <property type="entry name" value="HTH-TYPE TRANSCRIPTIONAL REGULATOR"/>
    <property type="match status" value="1"/>
</dbReference>
<name>A0A5E7PYI8_PSEFL</name>
<dbReference type="GO" id="GO:0006351">
    <property type="term" value="P:DNA-templated transcription"/>
    <property type="evidence" value="ECO:0007669"/>
    <property type="project" value="TreeGrafter"/>
</dbReference>
<dbReference type="PANTHER" id="PTHR30537:SF71">
    <property type="entry name" value="TRANSCRIPTIONAL REGULATORY PROTEIN"/>
    <property type="match status" value="1"/>
</dbReference>
<organism evidence="6 7">
    <name type="scientific">Pseudomonas fluorescens</name>
    <dbReference type="NCBI Taxonomy" id="294"/>
    <lineage>
        <taxon>Bacteria</taxon>
        <taxon>Pseudomonadati</taxon>
        <taxon>Pseudomonadota</taxon>
        <taxon>Gammaproteobacteria</taxon>
        <taxon>Pseudomonadales</taxon>
        <taxon>Pseudomonadaceae</taxon>
        <taxon>Pseudomonas</taxon>
    </lineage>
</organism>
<dbReference type="Proteomes" id="UP000327111">
    <property type="component" value="Unassembled WGS sequence"/>
</dbReference>
<comment type="similarity">
    <text evidence="1">Belongs to the LysR transcriptional regulatory family.</text>
</comment>
<dbReference type="GO" id="GO:0003700">
    <property type="term" value="F:DNA-binding transcription factor activity"/>
    <property type="evidence" value="ECO:0007669"/>
    <property type="project" value="InterPro"/>
</dbReference>
<evidence type="ECO:0000256" key="1">
    <source>
        <dbReference type="ARBA" id="ARBA00009437"/>
    </source>
</evidence>
<protein>
    <submittedName>
        <fullName evidence="6">HTH-type transcriptional regulator DmlR</fullName>
    </submittedName>
</protein>
<evidence type="ECO:0000256" key="2">
    <source>
        <dbReference type="ARBA" id="ARBA00023015"/>
    </source>
</evidence>
<dbReference type="SUPFAM" id="SSF53850">
    <property type="entry name" value="Periplasmic binding protein-like II"/>
    <property type="match status" value="1"/>
</dbReference>
<dbReference type="CDD" id="cd08422">
    <property type="entry name" value="PBP2_CrgA_like"/>
    <property type="match status" value="1"/>
</dbReference>
<dbReference type="Pfam" id="PF03466">
    <property type="entry name" value="LysR_substrate"/>
    <property type="match status" value="1"/>
</dbReference>